<feature type="domain" description="Histidine kinase" evidence="10">
    <location>
        <begin position="373"/>
        <end position="592"/>
    </location>
</feature>
<evidence type="ECO:0000259" key="11">
    <source>
        <dbReference type="PROSITE" id="PS50112"/>
    </source>
</evidence>
<sequence>MNLSQFNNILRQVFVLPVVALLVVAGALYFQIRGSNETVNLIQESDARISQATLLSKLVVDEESGLRGYETTGDMRFLQPFYEAESHLQTEIQNLDNLAGADADQKHDIADLRDEHQTWQDAFALPVIATVRGGGQTNDVDLNLHGKVLMDNVRHDLTDIIQKAEASRTRRIARWHRQVHTLLLVLLALALGMGVLIGLFTRGRLHAVSAAYRGSLDILGRRAEELYQSEQQLRTTLESIGDGVITCDAEGHIQMMNPVASELTGWSQPEAGGHQLEDVFRIVNETTREPVETPVAKVMRLDKIVGMANHHTILLRKDGTELDISDSGAPIRDKAGNTIGIVLVFRDITMERKTQEALIANEKLAVAGRLAATIAHEIHNPLDSVTNLLYLMRNGVTPEESVHFMDMAQQELTRVTQISRAMLGLYRESKAPVVVDLKEMLEEILLLMERRLSDLGVTVSNDMPEPIEVAAFPAELRQVFTNLVTNAAEAAGTGGEVKISIVPQNMGVDVNGQKMQAGATVIVADNGPGILDDVQPHLFQPFFTTKGEHGTGLGLWVSRGIINKHGGTICITSDTSDTDHGTKVAVFLATNPTINAGGGD</sequence>
<dbReference type="InterPro" id="IPR013656">
    <property type="entry name" value="PAS_4"/>
</dbReference>
<dbReference type="InterPro" id="IPR003594">
    <property type="entry name" value="HATPase_dom"/>
</dbReference>
<dbReference type="SMART" id="SM00387">
    <property type="entry name" value="HATPase_c"/>
    <property type="match status" value="1"/>
</dbReference>
<keyword evidence="5" id="KW-0547">Nucleotide-binding</keyword>
<feature type="domain" description="PAS" evidence="11">
    <location>
        <begin position="229"/>
        <end position="302"/>
    </location>
</feature>
<dbReference type="Pfam" id="PF02518">
    <property type="entry name" value="HATPase_c"/>
    <property type="match status" value="1"/>
</dbReference>
<dbReference type="EMBL" id="JACHEB010000010">
    <property type="protein sequence ID" value="MBB5330539.1"/>
    <property type="molecule type" value="Genomic_DNA"/>
</dbReference>
<evidence type="ECO:0000313" key="14">
    <source>
        <dbReference type="Proteomes" id="UP000535182"/>
    </source>
</evidence>
<dbReference type="InterPro" id="IPR035965">
    <property type="entry name" value="PAS-like_dom_sf"/>
</dbReference>
<keyword evidence="8" id="KW-0902">Two-component regulatory system</keyword>
<dbReference type="InterPro" id="IPR036890">
    <property type="entry name" value="HATPase_C_sf"/>
</dbReference>
<dbReference type="Pfam" id="PF05227">
    <property type="entry name" value="CHASE3"/>
    <property type="match status" value="1"/>
</dbReference>
<keyword evidence="6" id="KW-0418">Kinase</keyword>
<dbReference type="GO" id="GO:0005524">
    <property type="term" value="F:ATP binding"/>
    <property type="evidence" value="ECO:0007669"/>
    <property type="project" value="UniProtKB-KW"/>
</dbReference>
<dbReference type="PROSITE" id="PS50109">
    <property type="entry name" value="HIS_KIN"/>
    <property type="match status" value="1"/>
</dbReference>
<dbReference type="Gene3D" id="3.30.565.10">
    <property type="entry name" value="Histidine kinase-like ATPase, C-terminal domain"/>
    <property type="match status" value="1"/>
</dbReference>
<evidence type="ECO:0000313" key="13">
    <source>
        <dbReference type="EMBL" id="MBB5330539.1"/>
    </source>
</evidence>
<dbReference type="InterPro" id="IPR007891">
    <property type="entry name" value="CHASE3"/>
</dbReference>
<evidence type="ECO:0000256" key="5">
    <source>
        <dbReference type="ARBA" id="ARBA00022741"/>
    </source>
</evidence>
<dbReference type="CDD" id="cd00130">
    <property type="entry name" value="PAS"/>
    <property type="match status" value="1"/>
</dbReference>
<dbReference type="InterPro" id="IPR000014">
    <property type="entry name" value="PAS"/>
</dbReference>
<dbReference type="InterPro" id="IPR005467">
    <property type="entry name" value="His_kinase_dom"/>
</dbReference>
<comment type="caution">
    <text evidence="13">The sequence shown here is derived from an EMBL/GenBank/DDBJ whole genome shotgun (WGS) entry which is preliminary data.</text>
</comment>
<evidence type="ECO:0000256" key="2">
    <source>
        <dbReference type="ARBA" id="ARBA00012438"/>
    </source>
</evidence>
<dbReference type="CDD" id="cd19410">
    <property type="entry name" value="HK9-like_sensor"/>
    <property type="match status" value="1"/>
</dbReference>
<dbReference type="GO" id="GO:0000155">
    <property type="term" value="F:phosphorelay sensor kinase activity"/>
    <property type="evidence" value="ECO:0007669"/>
    <property type="project" value="InterPro"/>
</dbReference>
<dbReference type="PANTHER" id="PTHR43065">
    <property type="entry name" value="SENSOR HISTIDINE KINASE"/>
    <property type="match status" value="1"/>
</dbReference>
<dbReference type="SUPFAM" id="SSF55785">
    <property type="entry name" value="PYP-like sensor domain (PAS domain)"/>
    <property type="match status" value="1"/>
</dbReference>
<dbReference type="InterPro" id="IPR004358">
    <property type="entry name" value="Sig_transdc_His_kin-like_C"/>
</dbReference>
<evidence type="ECO:0000256" key="1">
    <source>
        <dbReference type="ARBA" id="ARBA00000085"/>
    </source>
</evidence>
<name>A0A9X0QI22_9BACT</name>
<keyword evidence="9" id="KW-0812">Transmembrane</keyword>
<dbReference type="PANTHER" id="PTHR43065:SF10">
    <property type="entry name" value="PEROXIDE STRESS-ACTIVATED HISTIDINE KINASE MAK3"/>
    <property type="match status" value="1"/>
</dbReference>
<dbReference type="PROSITE" id="PS50113">
    <property type="entry name" value="PAC"/>
    <property type="match status" value="1"/>
</dbReference>
<organism evidence="13 14">
    <name type="scientific">Tunturiibacter gelidiferens</name>
    <dbReference type="NCBI Taxonomy" id="3069689"/>
    <lineage>
        <taxon>Bacteria</taxon>
        <taxon>Pseudomonadati</taxon>
        <taxon>Acidobacteriota</taxon>
        <taxon>Terriglobia</taxon>
        <taxon>Terriglobales</taxon>
        <taxon>Acidobacteriaceae</taxon>
        <taxon>Tunturiibacter</taxon>
    </lineage>
</organism>
<evidence type="ECO:0000256" key="6">
    <source>
        <dbReference type="ARBA" id="ARBA00022777"/>
    </source>
</evidence>
<accession>A0A9X0QI22</accession>
<dbReference type="InterPro" id="IPR003661">
    <property type="entry name" value="HisK_dim/P_dom"/>
</dbReference>
<reference evidence="13 14" key="1">
    <citation type="submission" date="2020-08" db="EMBL/GenBank/DDBJ databases">
        <title>Genomic Encyclopedia of Type Strains, Phase IV (KMG-V): Genome sequencing to study the core and pangenomes of soil and plant-associated prokaryotes.</title>
        <authorList>
            <person name="Whitman W."/>
        </authorList>
    </citation>
    <scope>NUCLEOTIDE SEQUENCE [LARGE SCALE GENOMIC DNA]</scope>
    <source>
        <strain evidence="13 14">X5P2</strain>
    </source>
</reference>
<feature type="transmembrane region" description="Helical" evidence="9">
    <location>
        <begin position="12"/>
        <end position="30"/>
    </location>
</feature>
<feature type="transmembrane region" description="Helical" evidence="9">
    <location>
        <begin position="179"/>
        <end position="200"/>
    </location>
</feature>
<keyword evidence="3" id="KW-0597">Phosphoprotein</keyword>
<protein>
    <recommendedName>
        <fullName evidence="2">histidine kinase</fullName>
        <ecNumber evidence="2">2.7.13.3</ecNumber>
    </recommendedName>
</protein>
<keyword evidence="7" id="KW-0067">ATP-binding</keyword>
<dbReference type="SUPFAM" id="SSF47384">
    <property type="entry name" value="Homodimeric domain of signal transducing histidine kinase"/>
    <property type="match status" value="1"/>
</dbReference>
<dbReference type="Gene3D" id="1.10.287.130">
    <property type="match status" value="1"/>
</dbReference>
<dbReference type="Proteomes" id="UP000535182">
    <property type="component" value="Unassembled WGS sequence"/>
</dbReference>
<keyword evidence="4" id="KW-0808">Transferase</keyword>
<gene>
    <name evidence="13" type="ORF">HDF14_004174</name>
</gene>
<keyword evidence="9" id="KW-0472">Membrane</keyword>
<dbReference type="InterPro" id="IPR036097">
    <property type="entry name" value="HisK_dim/P_sf"/>
</dbReference>
<evidence type="ECO:0000256" key="7">
    <source>
        <dbReference type="ARBA" id="ARBA00022840"/>
    </source>
</evidence>
<dbReference type="SMART" id="SM00091">
    <property type="entry name" value="PAS"/>
    <property type="match status" value="1"/>
</dbReference>
<feature type="domain" description="PAC" evidence="12">
    <location>
        <begin position="308"/>
        <end position="360"/>
    </location>
</feature>
<dbReference type="InterPro" id="IPR000700">
    <property type="entry name" value="PAS-assoc_C"/>
</dbReference>
<dbReference type="SMART" id="SM00086">
    <property type="entry name" value="PAC"/>
    <property type="match status" value="1"/>
</dbReference>
<keyword evidence="9" id="KW-1133">Transmembrane helix</keyword>
<dbReference type="SUPFAM" id="SSF55874">
    <property type="entry name" value="ATPase domain of HSP90 chaperone/DNA topoisomerase II/histidine kinase"/>
    <property type="match status" value="1"/>
</dbReference>
<evidence type="ECO:0000256" key="9">
    <source>
        <dbReference type="SAM" id="Phobius"/>
    </source>
</evidence>
<dbReference type="CDD" id="cd00082">
    <property type="entry name" value="HisKA"/>
    <property type="match status" value="1"/>
</dbReference>
<evidence type="ECO:0000256" key="3">
    <source>
        <dbReference type="ARBA" id="ARBA00022553"/>
    </source>
</evidence>
<dbReference type="EC" id="2.7.13.3" evidence="2"/>
<dbReference type="AlphaFoldDB" id="A0A9X0QI22"/>
<dbReference type="RefSeq" id="WP_183980038.1">
    <property type="nucleotide sequence ID" value="NZ_JACHEB010000010.1"/>
</dbReference>
<comment type="catalytic activity">
    <reaction evidence="1">
        <text>ATP + protein L-histidine = ADP + protein N-phospho-L-histidine.</text>
        <dbReference type="EC" id="2.7.13.3"/>
    </reaction>
</comment>
<evidence type="ECO:0000259" key="12">
    <source>
        <dbReference type="PROSITE" id="PS50113"/>
    </source>
</evidence>
<dbReference type="InterPro" id="IPR001610">
    <property type="entry name" value="PAC"/>
</dbReference>
<proteinExistence type="predicted"/>
<evidence type="ECO:0000256" key="8">
    <source>
        <dbReference type="ARBA" id="ARBA00023012"/>
    </source>
</evidence>
<evidence type="ECO:0000259" key="10">
    <source>
        <dbReference type="PROSITE" id="PS50109"/>
    </source>
</evidence>
<keyword evidence="14" id="KW-1185">Reference proteome</keyword>
<dbReference type="NCBIfam" id="TIGR00229">
    <property type="entry name" value="sensory_box"/>
    <property type="match status" value="1"/>
</dbReference>
<evidence type="ECO:0000256" key="4">
    <source>
        <dbReference type="ARBA" id="ARBA00022679"/>
    </source>
</evidence>
<dbReference type="Gene3D" id="3.30.450.20">
    <property type="entry name" value="PAS domain"/>
    <property type="match status" value="1"/>
</dbReference>
<dbReference type="PRINTS" id="PR00344">
    <property type="entry name" value="BCTRLSENSOR"/>
</dbReference>
<dbReference type="PROSITE" id="PS50112">
    <property type="entry name" value="PAS"/>
    <property type="match status" value="1"/>
</dbReference>
<dbReference type="Pfam" id="PF08448">
    <property type="entry name" value="PAS_4"/>
    <property type="match status" value="1"/>
</dbReference>
<dbReference type="CDD" id="cd00075">
    <property type="entry name" value="HATPase"/>
    <property type="match status" value="1"/>
</dbReference>